<dbReference type="AlphaFoldDB" id="A0A7I9VNC7"/>
<keyword evidence="9" id="KW-1185">Reference proteome</keyword>
<comment type="subcellular location">
    <subcellularLocation>
        <location evidence="1">Cell membrane</location>
        <topology evidence="1">Multi-pass membrane protein</topology>
    </subcellularLocation>
</comment>
<feature type="transmembrane region" description="Helical" evidence="7">
    <location>
        <begin position="111"/>
        <end position="132"/>
    </location>
</feature>
<proteinExistence type="inferred from homology"/>
<reference evidence="9" key="1">
    <citation type="journal article" date="2020" name="Appl. Environ. Microbiol.">
        <title>Diazotrophic Anaeromyxobacter Isolates from Soils.</title>
        <authorList>
            <person name="Masuda Y."/>
            <person name="Yamanaka H."/>
            <person name="Xu Z.X."/>
            <person name="Shiratori Y."/>
            <person name="Aono T."/>
            <person name="Amachi S."/>
            <person name="Senoo K."/>
            <person name="Itoh H."/>
        </authorList>
    </citation>
    <scope>NUCLEOTIDE SEQUENCE [LARGE SCALE GENOMIC DNA]</scope>
    <source>
        <strain evidence="9">R267</strain>
    </source>
</reference>
<feature type="transmembrane region" description="Helical" evidence="7">
    <location>
        <begin position="153"/>
        <end position="174"/>
    </location>
</feature>
<feature type="transmembrane region" description="Helical" evidence="7">
    <location>
        <begin position="291"/>
        <end position="311"/>
    </location>
</feature>
<gene>
    <name evidence="8" type="ORF">AMYX_23610</name>
</gene>
<evidence type="ECO:0000256" key="7">
    <source>
        <dbReference type="SAM" id="Phobius"/>
    </source>
</evidence>
<evidence type="ECO:0000256" key="1">
    <source>
        <dbReference type="ARBA" id="ARBA00004651"/>
    </source>
</evidence>
<dbReference type="EMBL" id="BJTG01000005">
    <property type="protein sequence ID" value="GEJ57620.1"/>
    <property type="molecule type" value="Genomic_DNA"/>
</dbReference>
<feature type="transmembrane region" description="Helical" evidence="7">
    <location>
        <begin position="410"/>
        <end position="433"/>
    </location>
</feature>
<protein>
    <recommendedName>
        <fullName evidence="10">Polysaccharide biosynthesis protein</fullName>
    </recommendedName>
</protein>
<name>A0A7I9VNC7_9BACT</name>
<dbReference type="Pfam" id="PF13440">
    <property type="entry name" value="Polysacc_synt_3"/>
    <property type="match status" value="1"/>
</dbReference>
<evidence type="ECO:0000313" key="8">
    <source>
        <dbReference type="EMBL" id="GEJ57620.1"/>
    </source>
</evidence>
<feature type="transmembrane region" description="Helical" evidence="7">
    <location>
        <begin position="445"/>
        <end position="465"/>
    </location>
</feature>
<comment type="caution">
    <text evidence="8">The sequence shown here is derived from an EMBL/GenBank/DDBJ whole genome shotgun (WGS) entry which is preliminary data.</text>
</comment>
<keyword evidence="3" id="KW-1003">Cell membrane</keyword>
<dbReference type="PANTHER" id="PTHR30250">
    <property type="entry name" value="PST FAMILY PREDICTED COLANIC ACID TRANSPORTER"/>
    <property type="match status" value="1"/>
</dbReference>
<keyword evidence="4 7" id="KW-0812">Transmembrane</keyword>
<accession>A0A7I9VNC7</accession>
<organism evidence="8 9">
    <name type="scientific">Anaeromyxobacter diazotrophicus</name>
    <dbReference type="NCBI Taxonomy" id="2590199"/>
    <lineage>
        <taxon>Bacteria</taxon>
        <taxon>Pseudomonadati</taxon>
        <taxon>Myxococcota</taxon>
        <taxon>Myxococcia</taxon>
        <taxon>Myxococcales</taxon>
        <taxon>Cystobacterineae</taxon>
        <taxon>Anaeromyxobacteraceae</taxon>
        <taxon>Anaeromyxobacter</taxon>
    </lineage>
</organism>
<feature type="transmembrane region" description="Helical" evidence="7">
    <location>
        <begin position="380"/>
        <end position="398"/>
    </location>
</feature>
<dbReference type="Proteomes" id="UP000503640">
    <property type="component" value="Unassembled WGS sequence"/>
</dbReference>
<dbReference type="RefSeq" id="WP_176065381.1">
    <property type="nucleotide sequence ID" value="NZ_BJTG01000005.1"/>
</dbReference>
<evidence type="ECO:0008006" key="10">
    <source>
        <dbReference type="Google" id="ProtNLM"/>
    </source>
</evidence>
<evidence type="ECO:0000313" key="9">
    <source>
        <dbReference type="Proteomes" id="UP000503640"/>
    </source>
</evidence>
<dbReference type="InterPro" id="IPR050833">
    <property type="entry name" value="Poly_Biosynth_Transport"/>
</dbReference>
<dbReference type="GO" id="GO:0005886">
    <property type="term" value="C:plasma membrane"/>
    <property type="evidence" value="ECO:0007669"/>
    <property type="project" value="UniProtKB-SubCell"/>
</dbReference>
<comment type="similarity">
    <text evidence="2">Belongs to the polysaccharide synthase family.</text>
</comment>
<feature type="transmembrane region" description="Helical" evidence="7">
    <location>
        <begin position="80"/>
        <end position="99"/>
    </location>
</feature>
<evidence type="ECO:0000256" key="2">
    <source>
        <dbReference type="ARBA" id="ARBA00007430"/>
    </source>
</evidence>
<sequence>MESLRSRALASFSWSVLAKLVSQGTTLVGTLLLARLLPVADFGLVAMAQIYLGFLQQFIDAGFLYALIQRPTLTQRELAGSFWLLLVAGCAGFGASVLARPLLDLVFGTPGIGTIIAVQSSILLFLPFRTVAQAILAHDVRVDELSKREAAIAVLRVAVSIALALRGAGVWSLILPQILAEMAFSMSCYRRARWRLTFELSWEAMRPLVRYGVDITLSKIAWFGASRADQFIVGRFLGPTVLGLYALAWQFAGALPQFASATLSRVVFPVFSRLQGEVDRLRQAFLDVTRYTAFVALPALAGLALVAPQLFALMLNASWRPAVGATQLLCALAFFKVVEATAGSVINARAGTRRNLVLNVLSLVATVVGVGLGARLGGLTGVAAGVGLASAPVTLLFVRGAMRECGGTLGAWLATLKGPLAATLAMSAAVAATDAALVTEAPAPRLAALVSAGVTAYALAVLVVGREAVAELRRLRQPSYHRGTP</sequence>
<dbReference type="CDD" id="cd13127">
    <property type="entry name" value="MATE_tuaB_like"/>
    <property type="match status" value="1"/>
</dbReference>
<dbReference type="PANTHER" id="PTHR30250:SF10">
    <property type="entry name" value="LIPOPOLYSACCHARIDE BIOSYNTHESIS PROTEIN WZXC"/>
    <property type="match status" value="1"/>
</dbReference>
<keyword evidence="5 7" id="KW-1133">Transmembrane helix</keyword>
<evidence type="ECO:0000256" key="4">
    <source>
        <dbReference type="ARBA" id="ARBA00022692"/>
    </source>
</evidence>
<feature type="transmembrane region" description="Helical" evidence="7">
    <location>
        <begin position="47"/>
        <end position="68"/>
    </location>
</feature>
<evidence type="ECO:0000256" key="6">
    <source>
        <dbReference type="ARBA" id="ARBA00023136"/>
    </source>
</evidence>
<feature type="transmembrane region" description="Helical" evidence="7">
    <location>
        <begin position="356"/>
        <end position="374"/>
    </location>
</feature>
<feature type="transmembrane region" description="Helical" evidence="7">
    <location>
        <begin position="317"/>
        <end position="335"/>
    </location>
</feature>
<keyword evidence="6 7" id="KW-0472">Membrane</keyword>
<evidence type="ECO:0000256" key="5">
    <source>
        <dbReference type="ARBA" id="ARBA00022989"/>
    </source>
</evidence>
<evidence type="ECO:0000256" key="3">
    <source>
        <dbReference type="ARBA" id="ARBA00022475"/>
    </source>
</evidence>